<dbReference type="EMBL" id="CAJJDO010000008">
    <property type="protein sequence ID" value="CAD8139898.1"/>
    <property type="molecule type" value="Genomic_DNA"/>
</dbReference>
<sequence>MLEIPIINKLNIKIEPTFDCSSSRLYDKGENIYIPLDGKLTTDQFIFLPNQAFTQMGLCQQTFYTLIKESYNNRILIIKVNSIWPNLDYEIKEDLKYLQLITQNKLLNKYSTLPTFLFQYLDRMIIIHKQIVRVENTIMFIADGVMFQNGRQEKLLQSHNVDYMLQKNLDIQNLTLFGEQDIKLNLHNNEYMLKSAVLQFDSPKYTQTSVIKDIKTIKELIKGEDYSQLRQKLNEIFGKKTSDPQQQINIQQIQNQQQQQQNSVRQRTTSNQDDTSQQKKQIFRRIYVAREINKTQKEQPSLGEIKKINYTPLRNRQSHVKMNSSNIRQRNIDQIQQNQQSDFQQQCLPIIKSFVNVEEFQQQQEQKKKKKDQCQKKLIQNKFIEFDKILNQLIK</sequence>
<accession>A0A8S1SJ19</accession>
<name>A0A8S1SJ19_9CILI</name>
<protein>
    <submittedName>
        <fullName evidence="2">Uncharacterized protein</fullName>
    </submittedName>
</protein>
<reference evidence="2" key="1">
    <citation type="submission" date="2021-01" db="EMBL/GenBank/DDBJ databases">
        <authorList>
            <consortium name="Genoscope - CEA"/>
            <person name="William W."/>
        </authorList>
    </citation>
    <scope>NUCLEOTIDE SEQUENCE</scope>
</reference>
<feature type="compositionally biased region" description="Low complexity" evidence="1">
    <location>
        <begin position="252"/>
        <end position="262"/>
    </location>
</feature>
<feature type="region of interest" description="Disordered" evidence="1">
    <location>
        <begin position="252"/>
        <end position="280"/>
    </location>
</feature>
<evidence type="ECO:0000256" key="1">
    <source>
        <dbReference type="SAM" id="MobiDB-lite"/>
    </source>
</evidence>
<dbReference type="OrthoDB" id="305807at2759"/>
<feature type="compositionally biased region" description="Polar residues" evidence="1">
    <location>
        <begin position="263"/>
        <end position="280"/>
    </location>
</feature>
<evidence type="ECO:0000313" key="3">
    <source>
        <dbReference type="Proteomes" id="UP000689195"/>
    </source>
</evidence>
<organism evidence="2 3">
    <name type="scientific">Paramecium pentaurelia</name>
    <dbReference type="NCBI Taxonomy" id="43138"/>
    <lineage>
        <taxon>Eukaryota</taxon>
        <taxon>Sar</taxon>
        <taxon>Alveolata</taxon>
        <taxon>Ciliophora</taxon>
        <taxon>Intramacronucleata</taxon>
        <taxon>Oligohymenophorea</taxon>
        <taxon>Peniculida</taxon>
        <taxon>Parameciidae</taxon>
        <taxon>Paramecium</taxon>
    </lineage>
</organism>
<dbReference type="Proteomes" id="UP000689195">
    <property type="component" value="Unassembled WGS sequence"/>
</dbReference>
<proteinExistence type="predicted"/>
<keyword evidence="3" id="KW-1185">Reference proteome</keyword>
<evidence type="ECO:0000313" key="2">
    <source>
        <dbReference type="EMBL" id="CAD8139898.1"/>
    </source>
</evidence>
<dbReference type="AlphaFoldDB" id="A0A8S1SJ19"/>
<gene>
    <name evidence="2" type="ORF">PPENT_87.1.T0080350</name>
</gene>
<comment type="caution">
    <text evidence="2">The sequence shown here is derived from an EMBL/GenBank/DDBJ whole genome shotgun (WGS) entry which is preliminary data.</text>
</comment>